<proteinExistence type="predicted"/>
<name>A0A172WNN9_STUST</name>
<gene>
    <name evidence="1" type="ORF">PS273GM_07855</name>
</gene>
<evidence type="ECO:0000313" key="2">
    <source>
        <dbReference type="Proteomes" id="UP000077787"/>
    </source>
</evidence>
<organism evidence="1 2">
    <name type="scientific">Stutzerimonas stutzeri</name>
    <name type="common">Pseudomonas stutzeri</name>
    <dbReference type="NCBI Taxonomy" id="316"/>
    <lineage>
        <taxon>Bacteria</taxon>
        <taxon>Pseudomonadati</taxon>
        <taxon>Pseudomonadota</taxon>
        <taxon>Gammaproteobacteria</taxon>
        <taxon>Pseudomonadales</taxon>
        <taxon>Pseudomonadaceae</taxon>
        <taxon>Stutzerimonas</taxon>
    </lineage>
</organism>
<protein>
    <submittedName>
        <fullName evidence="1">Uncharacterized protein</fullName>
    </submittedName>
</protein>
<dbReference type="RefSeq" id="WP_064481116.1">
    <property type="nucleotide sequence ID" value="NZ_CP015641.1"/>
</dbReference>
<evidence type="ECO:0000313" key="1">
    <source>
        <dbReference type="EMBL" id="ANF25073.1"/>
    </source>
</evidence>
<reference evidence="1 2" key="1">
    <citation type="submission" date="2016-05" db="EMBL/GenBank/DDBJ databases">
        <title>Genome sequence of Pseudomonas stutzeri 273 and identification of the exopolysaccharide biosynthesis locus.</title>
        <authorList>
            <person name="Wu S."/>
            <person name="Sun C."/>
        </authorList>
    </citation>
    <scope>NUCLEOTIDE SEQUENCE [LARGE SCALE GENOMIC DNA]</scope>
    <source>
        <strain evidence="1 2">273</strain>
    </source>
</reference>
<dbReference type="AlphaFoldDB" id="A0A172WNN9"/>
<sequence length="206" mass="23742">MEPLFLTGNRTPLYPQTAKRIELLDNAIFERIQKWRMFPALWELETEDYYGKKISYRGIKYSGSPEMVFWGFFQPFFNHEIPKVLSEIEKDCANKNLPPEEFLTEAADLLKIMVSRLWKEIAVTHQILKGDGYPKDEDLRDMSDTISAAKEKIDSEVAALLLIGAPAYQEVRSSPDDILEVKPNFMGIGINVNAAVRWAKRKWKGI</sequence>
<dbReference type="OrthoDB" id="7062821at2"/>
<accession>A0A172WNN9</accession>
<dbReference type="Proteomes" id="UP000077787">
    <property type="component" value="Chromosome"/>
</dbReference>
<dbReference type="EMBL" id="CP015641">
    <property type="protein sequence ID" value="ANF25073.1"/>
    <property type="molecule type" value="Genomic_DNA"/>
</dbReference>